<reference evidence="1 2" key="1">
    <citation type="submission" date="2024-11" db="EMBL/GenBank/DDBJ databases">
        <title>A near-complete genome assembly of Cinchona calisaya.</title>
        <authorList>
            <person name="Lian D.C."/>
            <person name="Zhao X.W."/>
            <person name="Wei L."/>
        </authorList>
    </citation>
    <scope>NUCLEOTIDE SEQUENCE [LARGE SCALE GENOMIC DNA]</scope>
    <source>
        <tissue evidence="1">Nenye</tissue>
    </source>
</reference>
<dbReference type="Proteomes" id="UP001630127">
    <property type="component" value="Unassembled WGS sequence"/>
</dbReference>
<gene>
    <name evidence="1" type="ORF">ACH5RR_018440</name>
</gene>
<dbReference type="EMBL" id="JBJUIK010000008">
    <property type="protein sequence ID" value="KAL3520291.1"/>
    <property type="molecule type" value="Genomic_DNA"/>
</dbReference>
<proteinExistence type="predicted"/>
<sequence>MLMDPLLFREDCVRSDESGTKQGIKYWPLWRVYHRLGSGSSSVWASPLTRVELVGIGGNDLISYQHPGLQLEEDSVLVEDNSNGVVVIVPLGKKNVINQLEKEANELWCSGKKLRKSSIAKESSTSSEDLVNNSRRNVRMLDFAFNWRGNYKISMGRRNAVEFRPFLCELT</sequence>
<protein>
    <submittedName>
        <fullName evidence="1">Uncharacterized protein</fullName>
    </submittedName>
</protein>
<comment type="caution">
    <text evidence="1">The sequence shown here is derived from an EMBL/GenBank/DDBJ whole genome shotgun (WGS) entry which is preliminary data.</text>
</comment>
<accession>A0ABD2ZLK3</accession>
<keyword evidence="2" id="KW-1185">Reference proteome</keyword>
<dbReference type="AlphaFoldDB" id="A0ABD2ZLK3"/>
<name>A0ABD2ZLK3_9GENT</name>
<organism evidence="1 2">
    <name type="scientific">Cinchona calisaya</name>
    <dbReference type="NCBI Taxonomy" id="153742"/>
    <lineage>
        <taxon>Eukaryota</taxon>
        <taxon>Viridiplantae</taxon>
        <taxon>Streptophyta</taxon>
        <taxon>Embryophyta</taxon>
        <taxon>Tracheophyta</taxon>
        <taxon>Spermatophyta</taxon>
        <taxon>Magnoliopsida</taxon>
        <taxon>eudicotyledons</taxon>
        <taxon>Gunneridae</taxon>
        <taxon>Pentapetalae</taxon>
        <taxon>asterids</taxon>
        <taxon>lamiids</taxon>
        <taxon>Gentianales</taxon>
        <taxon>Rubiaceae</taxon>
        <taxon>Cinchonoideae</taxon>
        <taxon>Cinchoneae</taxon>
        <taxon>Cinchona</taxon>
    </lineage>
</organism>
<evidence type="ECO:0000313" key="1">
    <source>
        <dbReference type="EMBL" id="KAL3520291.1"/>
    </source>
</evidence>
<evidence type="ECO:0000313" key="2">
    <source>
        <dbReference type="Proteomes" id="UP001630127"/>
    </source>
</evidence>